<accession>E3LIP4</accession>
<evidence type="ECO:0000313" key="2">
    <source>
        <dbReference type="EMBL" id="EFO95253.1"/>
    </source>
</evidence>
<dbReference type="Proteomes" id="UP000008281">
    <property type="component" value="Unassembled WGS sequence"/>
</dbReference>
<proteinExistence type="predicted"/>
<evidence type="ECO:0000256" key="1">
    <source>
        <dbReference type="SAM" id="MobiDB-lite"/>
    </source>
</evidence>
<feature type="compositionally biased region" description="Polar residues" evidence="1">
    <location>
        <begin position="31"/>
        <end position="44"/>
    </location>
</feature>
<keyword evidence="3" id="KW-1185">Reference proteome</keyword>
<protein>
    <submittedName>
        <fullName evidence="2">Uncharacterized protein</fullName>
    </submittedName>
</protein>
<dbReference type="AlphaFoldDB" id="E3LIP4"/>
<reference evidence="2" key="1">
    <citation type="submission" date="2007-07" db="EMBL/GenBank/DDBJ databases">
        <title>PCAP assembly of the Caenorhabditis remanei genome.</title>
        <authorList>
            <consortium name="The Caenorhabditis remanei Sequencing Consortium"/>
            <person name="Wilson R.K."/>
        </authorList>
    </citation>
    <scope>NUCLEOTIDE SEQUENCE [LARGE SCALE GENOMIC DNA]</scope>
    <source>
        <strain evidence="2">PB4641</strain>
    </source>
</reference>
<name>E3LIP4_CAERE</name>
<dbReference type="EMBL" id="DS268409">
    <property type="protein sequence ID" value="EFO95253.1"/>
    <property type="molecule type" value="Genomic_DNA"/>
</dbReference>
<sequence>MQAEFCDGNLWSLGTTVPCKPDIHRTDTNRLAKSNPSNKSTVSEKNPKEAANKPK</sequence>
<organism evidence="3">
    <name type="scientific">Caenorhabditis remanei</name>
    <name type="common">Caenorhabditis vulgaris</name>
    <dbReference type="NCBI Taxonomy" id="31234"/>
    <lineage>
        <taxon>Eukaryota</taxon>
        <taxon>Metazoa</taxon>
        <taxon>Ecdysozoa</taxon>
        <taxon>Nematoda</taxon>
        <taxon>Chromadorea</taxon>
        <taxon>Rhabditida</taxon>
        <taxon>Rhabditina</taxon>
        <taxon>Rhabditomorpha</taxon>
        <taxon>Rhabditoidea</taxon>
        <taxon>Rhabditidae</taxon>
        <taxon>Peloderinae</taxon>
        <taxon>Caenorhabditis</taxon>
    </lineage>
</organism>
<feature type="compositionally biased region" description="Basic and acidic residues" evidence="1">
    <location>
        <begin position="45"/>
        <end position="55"/>
    </location>
</feature>
<dbReference type="InParanoid" id="E3LIP4"/>
<gene>
    <name evidence="2" type="ORF">CRE_09406</name>
</gene>
<feature type="compositionally biased region" description="Basic and acidic residues" evidence="1">
    <location>
        <begin position="21"/>
        <end position="30"/>
    </location>
</feature>
<evidence type="ECO:0000313" key="3">
    <source>
        <dbReference type="Proteomes" id="UP000008281"/>
    </source>
</evidence>
<feature type="region of interest" description="Disordered" evidence="1">
    <location>
        <begin position="16"/>
        <end position="55"/>
    </location>
</feature>
<dbReference type="HOGENOM" id="CLU_3034388_0_0_1"/>